<proteinExistence type="predicted"/>
<evidence type="ECO:0000313" key="2">
    <source>
        <dbReference type="EMBL" id="USW56112.1"/>
    </source>
</evidence>
<evidence type="ECO:0000256" key="1">
    <source>
        <dbReference type="SAM" id="Phobius"/>
    </source>
</evidence>
<dbReference type="EMBL" id="CP099425">
    <property type="protein sequence ID" value="USW56112.1"/>
    <property type="molecule type" value="Genomic_DNA"/>
</dbReference>
<keyword evidence="1" id="KW-1133">Transmembrane helix</keyword>
<keyword evidence="1" id="KW-0472">Membrane</keyword>
<feature type="transmembrane region" description="Helical" evidence="1">
    <location>
        <begin position="94"/>
        <end position="113"/>
    </location>
</feature>
<protein>
    <submittedName>
        <fullName evidence="2">Uncharacterized protein</fullName>
    </submittedName>
</protein>
<keyword evidence="3" id="KW-1185">Reference proteome</keyword>
<feature type="transmembrane region" description="Helical" evidence="1">
    <location>
        <begin position="55"/>
        <end position="74"/>
    </location>
</feature>
<dbReference type="Proteomes" id="UP001056384">
    <property type="component" value="Chromosome 8"/>
</dbReference>
<sequence>MKGLFPSAQLGAAHLNAKKSGARSSTKTCQHDLPFFCSRCGESADENSISSNTWLATWASLFCFVIMLAACYAVQEFRKSWSYQWPHHRSLEGYTIAIAIGTFVASAIVHVVVAQKAFGMSLRRMILWTANLGGGAGMFMTLLLQRVTQNWIKDWLLIVQCIMWGILVALFAVSSFEAVRLGSEAFERRQPTRKDLYEKEGSRY</sequence>
<evidence type="ECO:0000313" key="3">
    <source>
        <dbReference type="Proteomes" id="UP001056384"/>
    </source>
</evidence>
<keyword evidence="1" id="KW-0812">Transmembrane</keyword>
<accession>A0A9Q9B2A6</accession>
<reference evidence="2" key="1">
    <citation type="submission" date="2022-06" db="EMBL/GenBank/DDBJ databases">
        <title>Complete genome sequences of two strains of the flax pathogen Septoria linicola.</title>
        <authorList>
            <person name="Lapalu N."/>
            <person name="Simon A."/>
            <person name="Demenou B."/>
            <person name="Paumier D."/>
            <person name="Guillot M.-P."/>
            <person name="Gout L."/>
            <person name="Valade R."/>
        </authorList>
    </citation>
    <scope>NUCLEOTIDE SEQUENCE</scope>
    <source>
        <strain evidence="2">SE15195</strain>
    </source>
</reference>
<gene>
    <name evidence="2" type="ORF">Slin15195_G094310</name>
</gene>
<feature type="transmembrane region" description="Helical" evidence="1">
    <location>
        <begin position="125"/>
        <end position="144"/>
    </location>
</feature>
<name>A0A9Q9B2A6_9PEZI</name>
<organism evidence="2 3">
    <name type="scientific">Septoria linicola</name>
    <dbReference type="NCBI Taxonomy" id="215465"/>
    <lineage>
        <taxon>Eukaryota</taxon>
        <taxon>Fungi</taxon>
        <taxon>Dikarya</taxon>
        <taxon>Ascomycota</taxon>
        <taxon>Pezizomycotina</taxon>
        <taxon>Dothideomycetes</taxon>
        <taxon>Dothideomycetidae</taxon>
        <taxon>Mycosphaerellales</taxon>
        <taxon>Mycosphaerellaceae</taxon>
        <taxon>Septoria</taxon>
    </lineage>
</organism>
<dbReference type="AlphaFoldDB" id="A0A9Q9B2A6"/>
<feature type="transmembrane region" description="Helical" evidence="1">
    <location>
        <begin position="156"/>
        <end position="176"/>
    </location>
</feature>